<protein>
    <recommendedName>
        <fullName evidence="2">HhH-GPD domain-containing protein</fullName>
    </recommendedName>
</protein>
<accession>A0AAW1PZI8</accession>
<dbReference type="GO" id="GO:0140097">
    <property type="term" value="F:catalytic activity, acting on DNA"/>
    <property type="evidence" value="ECO:0007669"/>
    <property type="project" value="UniProtKB-ARBA"/>
</dbReference>
<dbReference type="SMART" id="SM00478">
    <property type="entry name" value="ENDO3c"/>
    <property type="match status" value="1"/>
</dbReference>
<feature type="region of interest" description="Disordered" evidence="1">
    <location>
        <begin position="1"/>
        <end position="27"/>
    </location>
</feature>
<dbReference type="EMBL" id="JALJOR010000007">
    <property type="protein sequence ID" value="KAK9814172.1"/>
    <property type="molecule type" value="Genomic_DNA"/>
</dbReference>
<sequence length="285" mass="31242">MTRLDEDSSMNRTQAGAATLGGPFPNHVRPYPEECQAARDGLAALHGEPSRWQLGETHWEAGEGEGCDAKPLQASVLDSLVRTILSQNTTDVTSHAAFANLKKVFPTWEGVRTAPEGTVEEAIRVGGLADIKAARIKAILNTLLAERGSCCLEYLRALPDDQIKADLVRHKGVGAKTVACVLMFCLNRKEFPVDTHVWRISKALGWVPAKATRDEAYEHLNLRVPDDVKYDLHVLLVEHGKKCPKCAKNGRPRKPAEGACPLQHLLGQPEKGRNSTNQRPASIRP</sequence>
<evidence type="ECO:0000256" key="1">
    <source>
        <dbReference type="SAM" id="MobiDB-lite"/>
    </source>
</evidence>
<dbReference type="Gene3D" id="1.10.340.30">
    <property type="entry name" value="Hypothetical protein, domain 2"/>
    <property type="match status" value="1"/>
</dbReference>
<name>A0AAW1PZI8_9CHLO</name>
<dbReference type="InterPro" id="IPR023170">
    <property type="entry name" value="HhH_base_excis_C"/>
</dbReference>
<organism evidence="3 4">
    <name type="scientific">[Myrmecia] bisecta</name>
    <dbReference type="NCBI Taxonomy" id="41462"/>
    <lineage>
        <taxon>Eukaryota</taxon>
        <taxon>Viridiplantae</taxon>
        <taxon>Chlorophyta</taxon>
        <taxon>core chlorophytes</taxon>
        <taxon>Trebouxiophyceae</taxon>
        <taxon>Trebouxiales</taxon>
        <taxon>Trebouxiaceae</taxon>
        <taxon>Myrmecia</taxon>
    </lineage>
</organism>
<evidence type="ECO:0000313" key="4">
    <source>
        <dbReference type="Proteomes" id="UP001489004"/>
    </source>
</evidence>
<gene>
    <name evidence="3" type="ORF">WJX72_001606</name>
</gene>
<comment type="caution">
    <text evidence="3">The sequence shown here is derived from an EMBL/GenBank/DDBJ whole genome shotgun (WGS) entry which is preliminary data.</text>
</comment>
<dbReference type="SUPFAM" id="SSF48150">
    <property type="entry name" value="DNA-glycosylase"/>
    <property type="match status" value="1"/>
</dbReference>
<dbReference type="PANTHER" id="PTHR47203">
    <property type="match status" value="1"/>
</dbReference>
<dbReference type="CDD" id="cd00056">
    <property type="entry name" value="ENDO3c"/>
    <property type="match status" value="1"/>
</dbReference>
<dbReference type="Gene3D" id="1.10.1670.10">
    <property type="entry name" value="Helix-hairpin-Helix base-excision DNA repair enzymes (C-terminal)"/>
    <property type="match status" value="1"/>
</dbReference>
<proteinExistence type="predicted"/>
<dbReference type="Proteomes" id="UP001489004">
    <property type="component" value="Unassembled WGS sequence"/>
</dbReference>
<feature type="compositionally biased region" description="Polar residues" evidence="1">
    <location>
        <begin position="274"/>
        <end position="285"/>
    </location>
</feature>
<dbReference type="Pfam" id="PF00730">
    <property type="entry name" value="HhH-GPD"/>
    <property type="match status" value="1"/>
</dbReference>
<evidence type="ECO:0000259" key="2">
    <source>
        <dbReference type="SMART" id="SM00478"/>
    </source>
</evidence>
<feature type="region of interest" description="Disordered" evidence="1">
    <location>
        <begin position="248"/>
        <end position="285"/>
    </location>
</feature>
<dbReference type="InterPro" id="IPR011257">
    <property type="entry name" value="DNA_glycosylase"/>
</dbReference>
<feature type="domain" description="HhH-GPD" evidence="2">
    <location>
        <begin position="85"/>
        <end position="242"/>
    </location>
</feature>
<dbReference type="GO" id="GO:0006284">
    <property type="term" value="P:base-excision repair"/>
    <property type="evidence" value="ECO:0007669"/>
    <property type="project" value="InterPro"/>
</dbReference>
<dbReference type="AlphaFoldDB" id="A0AAW1PZI8"/>
<dbReference type="InterPro" id="IPR003265">
    <property type="entry name" value="HhH-GPD_domain"/>
</dbReference>
<evidence type="ECO:0000313" key="3">
    <source>
        <dbReference type="EMBL" id="KAK9814172.1"/>
    </source>
</evidence>
<dbReference type="PANTHER" id="PTHR47203:SF1">
    <property type="entry name" value="HYPOTHETICAL BASE EXCISION DNA REPAIR PROTEIN (EUROFUNG)"/>
    <property type="match status" value="1"/>
</dbReference>
<keyword evidence="4" id="KW-1185">Reference proteome</keyword>
<dbReference type="GO" id="GO:0016787">
    <property type="term" value="F:hydrolase activity"/>
    <property type="evidence" value="ECO:0007669"/>
    <property type="project" value="UniProtKB-ARBA"/>
</dbReference>
<reference evidence="3 4" key="1">
    <citation type="journal article" date="2024" name="Nat. Commun.">
        <title>Phylogenomics reveals the evolutionary origins of lichenization in chlorophyte algae.</title>
        <authorList>
            <person name="Puginier C."/>
            <person name="Libourel C."/>
            <person name="Otte J."/>
            <person name="Skaloud P."/>
            <person name="Haon M."/>
            <person name="Grisel S."/>
            <person name="Petersen M."/>
            <person name="Berrin J.G."/>
            <person name="Delaux P.M."/>
            <person name="Dal Grande F."/>
            <person name="Keller J."/>
        </authorList>
    </citation>
    <scope>NUCLEOTIDE SEQUENCE [LARGE SCALE GENOMIC DNA]</scope>
    <source>
        <strain evidence="3 4">SAG 2043</strain>
    </source>
</reference>